<evidence type="ECO:0000313" key="11">
    <source>
        <dbReference type="Proteomes" id="UP000256970"/>
    </source>
</evidence>
<feature type="transmembrane region" description="Helical" evidence="8">
    <location>
        <begin position="101"/>
        <end position="122"/>
    </location>
</feature>
<keyword evidence="5 8" id="KW-1133">Transmembrane helix</keyword>
<dbReference type="GO" id="GO:0005886">
    <property type="term" value="C:plasma membrane"/>
    <property type="evidence" value="ECO:0007669"/>
    <property type="project" value="UniProtKB-SubCell"/>
</dbReference>
<evidence type="ECO:0000256" key="8">
    <source>
        <dbReference type="SAM" id="Phobius"/>
    </source>
</evidence>
<evidence type="ECO:0000256" key="1">
    <source>
        <dbReference type="ARBA" id="ARBA00004651"/>
    </source>
</evidence>
<evidence type="ECO:0000256" key="6">
    <source>
        <dbReference type="ARBA" id="ARBA00023065"/>
    </source>
</evidence>
<evidence type="ECO:0000256" key="7">
    <source>
        <dbReference type="ARBA" id="ARBA00023136"/>
    </source>
</evidence>
<keyword evidence="4 8" id="KW-0812">Transmembrane</keyword>
<keyword evidence="6" id="KW-0406">Ion transport</keyword>
<evidence type="ECO:0000256" key="3">
    <source>
        <dbReference type="ARBA" id="ARBA00022475"/>
    </source>
</evidence>
<dbReference type="EMBL" id="FNXT01001208">
    <property type="protein sequence ID" value="SZX74226.1"/>
    <property type="molecule type" value="Genomic_DNA"/>
</dbReference>
<dbReference type="Proteomes" id="UP000256970">
    <property type="component" value="Unassembled WGS sequence"/>
</dbReference>
<feature type="transmembrane region" description="Helical" evidence="8">
    <location>
        <begin position="311"/>
        <end position="344"/>
    </location>
</feature>
<name>A0A383WBZ1_TETOB</name>
<dbReference type="EMBL" id="FNXT01000770">
    <property type="protein sequence ID" value="SZX67123.1"/>
    <property type="molecule type" value="Genomic_DNA"/>
</dbReference>
<dbReference type="STRING" id="3088.A0A383WBZ1"/>
<evidence type="ECO:0000313" key="9">
    <source>
        <dbReference type="EMBL" id="SZX67123.1"/>
    </source>
</evidence>
<evidence type="ECO:0000256" key="5">
    <source>
        <dbReference type="ARBA" id="ARBA00022989"/>
    </source>
</evidence>
<dbReference type="AlphaFoldDB" id="A0A383WBZ1"/>
<keyword evidence="11" id="KW-1185">Reference proteome</keyword>
<organism evidence="10 11">
    <name type="scientific">Tetradesmus obliquus</name>
    <name type="common">Green alga</name>
    <name type="synonym">Acutodesmus obliquus</name>
    <dbReference type="NCBI Taxonomy" id="3088"/>
    <lineage>
        <taxon>Eukaryota</taxon>
        <taxon>Viridiplantae</taxon>
        <taxon>Chlorophyta</taxon>
        <taxon>core chlorophytes</taxon>
        <taxon>Chlorophyceae</taxon>
        <taxon>CS clade</taxon>
        <taxon>Sphaeropleales</taxon>
        <taxon>Scenedesmaceae</taxon>
        <taxon>Tetradesmus</taxon>
    </lineage>
</organism>
<accession>A0A383WBZ1</accession>
<protein>
    <submittedName>
        <fullName evidence="10">Uncharacterized protein</fullName>
    </submittedName>
</protein>
<evidence type="ECO:0000256" key="2">
    <source>
        <dbReference type="ARBA" id="ARBA00022448"/>
    </source>
</evidence>
<dbReference type="Pfam" id="PF25539">
    <property type="entry name" value="Bestrophin_2"/>
    <property type="match status" value="1"/>
</dbReference>
<gene>
    <name evidence="10" type="ORF">BQ4739_LOCUS14469</name>
    <name evidence="9" type="ORF">BQ4739_LOCUS7545</name>
</gene>
<evidence type="ECO:0000256" key="4">
    <source>
        <dbReference type="ARBA" id="ARBA00022692"/>
    </source>
</evidence>
<sequence length="497" mass="54568">MQTTSIHGTSHSVLTYSARQFAPPVQGKARRQVIAAARDSAQQNTGPFHAGHDSHPTYRDIEKEKGRQFRRSHFDHDEWARHRCTNRYWRHLKTGLLTSRIVKGLAGPLNYVGAIAFAVSSYEWALAHGMLHDVGLWHWPSVSVSIVGPFSLSTFALSLLLVFRTNGSYQRWNEARRLWGLCTNRSRDIARQALLWMPPDTDAALADAACRWAAAFPLVLMCSLREDHILEEVLPGVLLPEELEFVLQQRHAGTAVLQALGECVQASHMQPMQKMRLDENITVMQDVMGGCERIFRTPIPLSYTRHTSRFLVCWLTLLPFCVADAFGWLTVPISIGLAFFLFGIEEIGVQIEEPFGILALEVFCDNICKNIQQAQAAAAPLKQAAQGHLSAAQVLLPLPLPAAAAGIGFVAGHSFGNQMQQTSNVLGAASSTAHSSSSSSDYGSSGEYLMPPGFLHLTLPDAADTCSRITGADEQALQLYVGSTVAAPDFEDEGFTM</sequence>
<comment type="subcellular location">
    <subcellularLocation>
        <location evidence="1">Cell membrane</location>
        <topology evidence="1">Multi-pass membrane protein</topology>
    </subcellularLocation>
</comment>
<dbReference type="PANTHER" id="PTHR33281:SF19">
    <property type="entry name" value="VOLTAGE-DEPENDENT ANION CHANNEL-FORMING PROTEIN YNEE"/>
    <property type="match status" value="1"/>
</dbReference>
<keyword evidence="2" id="KW-0813">Transport</keyword>
<dbReference type="GO" id="GO:0005254">
    <property type="term" value="F:chloride channel activity"/>
    <property type="evidence" value="ECO:0007669"/>
    <property type="project" value="InterPro"/>
</dbReference>
<dbReference type="InterPro" id="IPR044669">
    <property type="entry name" value="YneE/VCCN1/2-like"/>
</dbReference>
<reference evidence="10 11" key="1">
    <citation type="submission" date="2016-10" db="EMBL/GenBank/DDBJ databases">
        <authorList>
            <person name="Cai Z."/>
        </authorList>
    </citation>
    <scope>NUCLEOTIDE SEQUENCE [LARGE SCALE GENOMIC DNA]</scope>
</reference>
<proteinExistence type="predicted"/>
<feature type="transmembrane region" description="Helical" evidence="8">
    <location>
        <begin position="142"/>
        <end position="163"/>
    </location>
</feature>
<dbReference type="PANTHER" id="PTHR33281">
    <property type="entry name" value="UPF0187 PROTEIN YNEE"/>
    <property type="match status" value="1"/>
</dbReference>
<keyword evidence="3" id="KW-1003">Cell membrane</keyword>
<evidence type="ECO:0000313" key="10">
    <source>
        <dbReference type="EMBL" id="SZX74226.1"/>
    </source>
</evidence>
<keyword evidence="7 8" id="KW-0472">Membrane</keyword>